<name>A0ABS2LFU7_9CELL</name>
<keyword evidence="12" id="KW-1185">Reference proteome</keyword>
<gene>
    <name evidence="11" type="ORF">JOD49_002082</name>
</gene>
<dbReference type="Proteomes" id="UP000698059">
    <property type="component" value="Unassembled WGS sequence"/>
</dbReference>
<comment type="caution">
    <text evidence="11">The sequence shown here is derived from an EMBL/GenBank/DDBJ whole genome shotgun (WGS) entry which is preliminary data.</text>
</comment>
<evidence type="ECO:0000313" key="11">
    <source>
        <dbReference type="EMBL" id="MBM7479162.1"/>
    </source>
</evidence>
<dbReference type="InterPro" id="IPR052157">
    <property type="entry name" value="BCAA_transport_permease"/>
</dbReference>
<keyword evidence="4" id="KW-0997">Cell inner membrane</keyword>
<evidence type="ECO:0000256" key="5">
    <source>
        <dbReference type="ARBA" id="ARBA00022692"/>
    </source>
</evidence>
<comment type="similarity">
    <text evidence="9">Belongs to the binding-protein-dependent transport system permease family. LivHM subfamily.</text>
</comment>
<evidence type="ECO:0000256" key="1">
    <source>
        <dbReference type="ARBA" id="ARBA00004651"/>
    </source>
</evidence>
<feature type="transmembrane region" description="Helical" evidence="10">
    <location>
        <begin position="129"/>
        <end position="146"/>
    </location>
</feature>
<dbReference type="CDD" id="cd06582">
    <property type="entry name" value="TM_PBP1_LivH_like"/>
    <property type="match status" value="1"/>
</dbReference>
<accession>A0ABS2LFU7</accession>
<sequence length="344" mass="36330">MSMLVHDVLAADPLIGFDLAALGRNFWALTVDGLTYGAVYALVAVGYTLVYGVLRLINFAHSEIFMLGMFGQYATLLALGFYPSGDAFDKGILLTVVYLGIAMIGGMVVAGGAAVGLERVAYRPLRKRGAPSLVFLITAIGASFVIQEFVHFVLPALTGGELGGVNAEQPIRLVEPEVQFTLFGANVTNVTLIIILSALILALATDMFINRTKFGRGIRAVAQDPVTATLMGVSRERIIMLTFLIGGVLAGAAALLYTLRVPNGIIYSGGFILGIKAFSAAVLGGIGNLRGALLGGLLLGVMENYGQVVFGTEWRDVVAFVLLIVVLMFRPTGILGESLGRARA</sequence>
<dbReference type="RefSeq" id="WP_205307144.1">
    <property type="nucleotide sequence ID" value="NZ_BAAAVF010000017.1"/>
</dbReference>
<reference evidence="11 12" key="1">
    <citation type="submission" date="2021-01" db="EMBL/GenBank/DDBJ databases">
        <title>Sequencing the genomes of 1000 actinobacteria strains.</title>
        <authorList>
            <person name="Klenk H.-P."/>
        </authorList>
    </citation>
    <scope>NUCLEOTIDE SEQUENCE [LARGE SCALE GENOMIC DNA]</scope>
    <source>
        <strain evidence="11 12">DSM 46000</strain>
    </source>
</reference>
<feature type="transmembrane region" description="Helical" evidence="10">
    <location>
        <begin position="317"/>
        <end position="336"/>
    </location>
</feature>
<feature type="transmembrane region" description="Helical" evidence="10">
    <location>
        <begin position="64"/>
        <end position="84"/>
    </location>
</feature>
<dbReference type="InterPro" id="IPR001851">
    <property type="entry name" value="ABC_transp_permease"/>
</dbReference>
<feature type="transmembrane region" description="Helical" evidence="10">
    <location>
        <begin position="96"/>
        <end position="117"/>
    </location>
</feature>
<keyword evidence="8 10" id="KW-0472">Membrane</keyword>
<feature type="transmembrane region" description="Helical" evidence="10">
    <location>
        <begin position="293"/>
        <end position="311"/>
    </location>
</feature>
<comment type="subcellular location">
    <subcellularLocation>
        <location evidence="1">Cell membrane</location>
        <topology evidence="1">Multi-pass membrane protein</topology>
    </subcellularLocation>
</comment>
<keyword evidence="6" id="KW-0029">Amino-acid transport</keyword>
<dbReference type="PANTHER" id="PTHR11795">
    <property type="entry name" value="BRANCHED-CHAIN AMINO ACID TRANSPORT SYSTEM PERMEASE PROTEIN LIVH"/>
    <property type="match status" value="1"/>
</dbReference>
<proteinExistence type="inferred from homology"/>
<evidence type="ECO:0000256" key="3">
    <source>
        <dbReference type="ARBA" id="ARBA00022475"/>
    </source>
</evidence>
<keyword evidence="7 10" id="KW-1133">Transmembrane helix</keyword>
<protein>
    <submittedName>
        <fullName evidence="11">Branched-chain amino acid transport system permease protein</fullName>
    </submittedName>
</protein>
<dbReference type="PANTHER" id="PTHR11795:SF371">
    <property type="entry name" value="HIGH-AFFINITY BRANCHED-CHAIN AMINO ACID TRANSPORT SYSTEM PERMEASE PROTEIN LIVH"/>
    <property type="match status" value="1"/>
</dbReference>
<feature type="transmembrane region" description="Helical" evidence="10">
    <location>
        <begin position="34"/>
        <end position="57"/>
    </location>
</feature>
<keyword evidence="2" id="KW-0813">Transport</keyword>
<evidence type="ECO:0000256" key="10">
    <source>
        <dbReference type="SAM" id="Phobius"/>
    </source>
</evidence>
<feature type="transmembrane region" description="Helical" evidence="10">
    <location>
        <begin position="238"/>
        <end position="259"/>
    </location>
</feature>
<dbReference type="Pfam" id="PF02653">
    <property type="entry name" value="BPD_transp_2"/>
    <property type="match status" value="1"/>
</dbReference>
<evidence type="ECO:0000256" key="9">
    <source>
        <dbReference type="ARBA" id="ARBA00037998"/>
    </source>
</evidence>
<feature type="transmembrane region" description="Helical" evidence="10">
    <location>
        <begin position="190"/>
        <end position="209"/>
    </location>
</feature>
<keyword evidence="5 10" id="KW-0812">Transmembrane</keyword>
<evidence type="ECO:0000313" key="12">
    <source>
        <dbReference type="Proteomes" id="UP000698059"/>
    </source>
</evidence>
<evidence type="ECO:0000256" key="7">
    <source>
        <dbReference type="ARBA" id="ARBA00022989"/>
    </source>
</evidence>
<evidence type="ECO:0000256" key="8">
    <source>
        <dbReference type="ARBA" id="ARBA00023136"/>
    </source>
</evidence>
<evidence type="ECO:0000256" key="4">
    <source>
        <dbReference type="ARBA" id="ARBA00022519"/>
    </source>
</evidence>
<evidence type="ECO:0000256" key="2">
    <source>
        <dbReference type="ARBA" id="ARBA00022448"/>
    </source>
</evidence>
<organism evidence="11 12">
    <name type="scientific">Oerskovia jenensis</name>
    <dbReference type="NCBI Taxonomy" id="162169"/>
    <lineage>
        <taxon>Bacteria</taxon>
        <taxon>Bacillati</taxon>
        <taxon>Actinomycetota</taxon>
        <taxon>Actinomycetes</taxon>
        <taxon>Micrococcales</taxon>
        <taxon>Cellulomonadaceae</taxon>
        <taxon>Oerskovia</taxon>
    </lineage>
</organism>
<dbReference type="EMBL" id="JAFBBO010000001">
    <property type="protein sequence ID" value="MBM7479162.1"/>
    <property type="molecule type" value="Genomic_DNA"/>
</dbReference>
<feature type="transmembrane region" description="Helical" evidence="10">
    <location>
        <begin position="265"/>
        <end position="286"/>
    </location>
</feature>
<keyword evidence="3" id="KW-1003">Cell membrane</keyword>
<evidence type="ECO:0000256" key="6">
    <source>
        <dbReference type="ARBA" id="ARBA00022970"/>
    </source>
</evidence>